<name>A0ABU0U747_9SPHI</name>
<dbReference type="InterPro" id="IPR029058">
    <property type="entry name" value="AB_hydrolase_fold"/>
</dbReference>
<evidence type="ECO:0000256" key="1">
    <source>
        <dbReference type="ARBA" id="ARBA00022801"/>
    </source>
</evidence>
<evidence type="ECO:0000313" key="5">
    <source>
        <dbReference type="Proteomes" id="UP001244640"/>
    </source>
</evidence>
<organism evidence="4 5">
    <name type="scientific">Sphingobacterium zeae</name>
    <dbReference type="NCBI Taxonomy" id="1776859"/>
    <lineage>
        <taxon>Bacteria</taxon>
        <taxon>Pseudomonadati</taxon>
        <taxon>Bacteroidota</taxon>
        <taxon>Sphingobacteriia</taxon>
        <taxon>Sphingobacteriales</taxon>
        <taxon>Sphingobacteriaceae</taxon>
        <taxon>Sphingobacterium</taxon>
    </lineage>
</organism>
<dbReference type="EMBL" id="JAUTBA010000001">
    <property type="protein sequence ID" value="MDQ1150745.1"/>
    <property type="molecule type" value="Genomic_DNA"/>
</dbReference>
<keyword evidence="2" id="KW-0442">Lipid degradation</keyword>
<evidence type="ECO:0000313" key="4">
    <source>
        <dbReference type="EMBL" id="MDQ1150745.1"/>
    </source>
</evidence>
<comment type="caution">
    <text evidence="4">The sequence shown here is derived from an EMBL/GenBank/DDBJ whole genome shotgun (WGS) entry which is preliminary data.</text>
</comment>
<dbReference type="Pfam" id="PF03403">
    <property type="entry name" value="PAF-AH_p_II"/>
    <property type="match status" value="1"/>
</dbReference>
<accession>A0ABU0U747</accession>
<protein>
    <submittedName>
        <fullName evidence="4">Dienelactone hydrolase</fullName>
    </submittedName>
</protein>
<dbReference type="SUPFAM" id="SSF53474">
    <property type="entry name" value="alpha/beta-Hydrolases"/>
    <property type="match status" value="1"/>
</dbReference>
<dbReference type="Gene3D" id="3.40.50.1820">
    <property type="entry name" value="alpha/beta hydrolase"/>
    <property type="match status" value="1"/>
</dbReference>
<evidence type="ECO:0000256" key="3">
    <source>
        <dbReference type="ARBA" id="ARBA00023098"/>
    </source>
</evidence>
<keyword evidence="5" id="KW-1185">Reference proteome</keyword>
<dbReference type="PIRSF" id="PIRSF031982">
    <property type="entry name" value="UCP031982_abhydr"/>
    <property type="match status" value="1"/>
</dbReference>
<keyword evidence="3" id="KW-0443">Lipid metabolism</keyword>
<evidence type="ECO:0000256" key="2">
    <source>
        <dbReference type="ARBA" id="ARBA00022963"/>
    </source>
</evidence>
<gene>
    <name evidence="4" type="ORF">QE382_002729</name>
</gene>
<reference evidence="4 5" key="1">
    <citation type="submission" date="2023-07" db="EMBL/GenBank/DDBJ databases">
        <title>Functional and genomic diversity of the sorghum phyllosphere microbiome.</title>
        <authorList>
            <person name="Shade A."/>
        </authorList>
    </citation>
    <scope>NUCLEOTIDE SEQUENCE [LARGE SCALE GENOMIC DNA]</scope>
    <source>
        <strain evidence="4 5">SORGH_AS_0892</strain>
    </source>
</reference>
<dbReference type="InterPro" id="IPR016986">
    <property type="entry name" value="UCP031982_abhydr"/>
</dbReference>
<dbReference type="RefSeq" id="WP_307186338.1">
    <property type="nucleotide sequence ID" value="NZ_JAUTBA010000001.1"/>
</dbReference>
<dbReference type="PANTHER" id="PTHR10272">
    <property type="entry name" value="PLATELET-ACTIVATING FACTOR ACETYLHYDROLASE"/>
    <property type="match status" value="1"/>
</dbReference>
<proteinExistence type="predicted"/>
<dbReference type="PANTHER" id="PTHR10272:SF0">
    <property type="entry name" value="PLATELET-ACTIVATING FACTOR ACETYLHYDROLASE"/>
    <property type="match status" value="1"/>
</dbReference>
<dbReference type="GO" id="GO:0016787">
    <property type="term" value="F:hydrolase activity"/>
    <property type="evidence" value="ECO:0007669"/>
    <property type="project" value="UniProtKB-KW"/>
</dbReference>
<dbReference type="Proteomes" id="UP001244640">
    <property type="component" value="Unassembled WGS sequence"/>
</dbReference>
<sequence length="319" mass="35916">MIYHTPFTNVGERQVTYTDYSRGRTLRSQIWYPTADTNIKDTQLPFVLPPTVKDAKFIQKKYPLVVLSHGTGGNRYSLSWLAIELAKNGYFVIAPDHWGNTIDNKIPENFVRYWDRPLDMSFLVSSLLKDPVYHSYIDSNKIAGIGFSLGGYTTLALAGVKIDCDKLKIKASIVKNRQQFVVPELGDLQELIQKIPCNQVPGNLRDSRFKVNIALSPALGLGLSEEKQSKKSSVLIIGAADDSIAPLASNALKYSQVMKGSKYSVLPVKTGHYVFLNEGKSYLVNEEPTFYCDHETINRRSVHRQVAAEIKRFLCEHLQ</sequence>
<keyword evidence="1 4" id="KW-0378">Hydrolase</keyword>